<name>A0AAJ0F6P6_9PEZI</name>
<reference evidence="8" key="1">
    <citation type="submission" date="2023-06" db="EMBL/GenBank/DDBJ databases">
        <title>Genome-scale phylogeny and comparative genomics of the fungal order Sordariales.</title>
        <authorList>
            <consortium name="Lawrence Berkeley National Laboratory"/>
            <person name="Hensen N."/>
            <person name="Bonometti L."/>
            <person name="Westerberg I."/>
            <person name="Brannstrom I.O."/>
            <person name="Guillou S."/>
            <person name="Cros-Aarteil S."/>
            <person name="Calhoun S."/>
            <person name="Haridas S."/>
            <person name="Kuo A."/>
            <person name="Mondo S."/>
            <person name="Pangilinan J."/>
            <person name="Riley R."/>
            <person name="Labutti K."/>
            <person name="Andreopoulos B."/>
            <person name="Lipzen A."/>
            <person name="Chen C."/>
            <person name="Yanf M."/>
            <person name="Daum C."/>
            <person name="Ng V."/>
            <person name="Clum A."/>
            <person name="Steindorff A."/>
            <person name="Ohm R."/>
            <person name="Martin F."/>
            <person name="Silar P."/>
            <person name="Natvig D."/>
            <person name="Lalanne C."/>
            <person name="Gautier V."/>
            <person name="Ament-Velasquez S.L."/>
            <person name="Kruys A."/>
            <person name="Hutchinson M.I."/>
            <person name="Powell A.J."/>
            <person name="Barry K."/>
            <person name="Miller A.N."/>
            <person name="Grigoriev I.V."/>
            <person name="Debuchy R."/>
            <person name="Gladieux P."/>
            <person name="Thoren M.H."/>
            <person name="Johannesson H."/>
        </authorList>
    </citation>
    <scope>NUCLEOTIDE SEQUENCE</scope>
    <source>
        <strain evidence="8">PSN4</strain>
    </source>
</reference>
<dbReference type="InterPro" id="IPR052337">
    <property type="entry name" value="SAT4-like"/>
</dbReference>
<evidence type="ECO:0000256" key="2">
    <source>
        <dbReference type="ARBA" id="ARBA00022692"/>
    </source>
</evidence>
<keyword evidence="2 6" id="KW-0812">Transmembrane</keyword>
<dbReference type="GO" id="GO:0016020">
    <property type="term" value="C:membrane"/>
    <property type="evidence" value="ECO:0007669"/>
    <property type="project" value="UniProtKB-SubCell"/>
</dbReference>
<evidence type="ECO:0000313" key="8">
    <source>
        <dbReference type="EMBL" id="KAK1750344.1"/>
    </source>
</evidence>
<feature type="transmembrane region" description="Helical" evidence="6">
    <location>
        <begin position="87"/>
        <end position="112"/>
    </location>
</feature>
<comment type="caution">
    <text evidence="8">The sequence shown here is derived from an EMBL/GenBank/DDBJ whole genome shotgun (WGS) entry which is preliminary data.</text>
</comment>
<dbReference type="PANTHER" id="PTHR33048">
    <property type="entry name" value="PTH11-LIKE INTEGRAL MEMBRANE PROTEIN (AFU_ORTHOLOGUE AFUA_5G11245)"/>
    <property type="match status" value="1"/>
</dbReference>
<dbReference type="Proteomes" id="UP001239445">
    <property type="component" value="Unassembled WGS sequence"/>
</dbReference>
<feature type="transmembrane region" description="Helical" evidence="6">
    <location>
        <begin position="6"/>
        <end position="30"/>
    </location>
</feature>
<evidence type="ECO:0000259" key="7">
    <source>
        <dbReference type="Pfam" id="PF20684"/>
    </source>
</evidence>
<comment type="subcellular location">
    <subcellularLocation>
        <location evidence="1">Membrane</location>
        <topology evidence="1">Multi-pass membrane protein</topology>
    </subcellularLocation>
</comment>
<evidence type="ECO:0000256" key="3">
    <source>
        <dbReference type="ARBA" id="ARBA00022989"/>
    </source>
</evidence>
<comment type="similarity">
    <text evidence="5">Belongs to the SAT4 family.</text>
</comment>
<evidence type="ECO:0000256" key="4">
    <source>
        <dbReference type="ARBA" id="ARBA00023136"/>
    </source>
</evidence>
<keyword evidence="9" id="KW-1185">Reference proteome</keyword>
<organism evidence="8 9">
    <name type="scientific">Echria macrotheca</name>
    <dbReference type="NCBI Taxonomy" id="438768"/>
    <lineage>
        <taxon>Eukaryota</taxon>
        <taxon>Fungi</taxon>
        <taxon>Dikarya</taxon>
        <taxon>Ascomycota</taxon>
        <taxon>Pezizomycotina</taxon>
        <taxon>Sordariomycetes</taxon>
        <taxon>Sordariomycetidae</taxon>
        <taxon>Sordariales</taxon>
        <taxon>Schizotheciaceae</taxon>
        <taxon>Echria</taxon>
    </lineage>
</organism>
<dbReference type="AlphaFoldDB" id="A0AAJ0F6P6"/>
<dbReference type="InterPro" id="IPR049326">
    <property type="entry name" value="Rhodopsin_dom_fungi"/>
</dbReference>
<feature type="transmembrane region" description="Helical" evidence="6">
    <location>
        <begin position="240"/>
        <end position="264"/>
    </location>
</feature>
<feature type="transmembrane region" description="Helical" evidence="6">
    <location>
        <begin position="119"/>
        <end position="141"/>
    </location>
</feature>
<accession>A0AAJ0F6P6</accession>
<feature type="transmembrane region" description="Helical" evidence="6">
    <location>
        <begin position="203"/>
        <end position="225"/>
    </location>
</feature>
<evidence type="ECO:0000256" key="6">
    <source>
        <dbReference type="SAM" id="Phobius"/>
    </source>
</evidence>
<protein>
    <recommendedName>
        <fullName evidence="7">Rhodopsin domain-containing protein</fullName>
    </recommendedName>
</protein>
<dbReference type="PANTHER" id="PTHR33048:SF42">
    <property type="entry name" value="INTEGRAL MEMBRANE PROTEIN"/>
    <property type="match status" value="1"/>
</dbReference>
<dbReference type="Pfam" id="PF20684">
    <property type="entry name" value="Fung_rhodopsin"/>
    <property type="match status" value="1"/>
</dbReference>
<keyword evidence="3 6" id="KW-1133">Transmembrane helix</keyword>
<evidence type="ECO:0000256" key="5">
    <source>
        <dbReference type="ARBA" id="ARBA00038359"/>
    </source>
</evidence>
<sequence length="329" mass="36170">MEETNGPRIVLSLAVMTGVSLLLMVLRFFCKARYDKRFGWDDHLLAASWITLLTYAVVTISAVSFGIGRRKALIPAINLVQALKLLYVGRFFGIIALAISKTSFAVTLLHLARGTWQRAIIWFIIISLNVVMWTCAFSLFFQCNPVHKAWDLGAPGTCWPSQIQVNISIGASAYSAAMDFALALFPVILIWHLQMGNKEKFGVLIAMSLGVFAGIIAIVKTYFITGSSRSSDFTFTSADLLIWSGTETAVTIMAASIPFLRLIFKEFAKKSRGTMIESRNQRSIAGKDGMGRDTVSAASEWDNDSILSDGRTRRAKLVVNGGKATVSFQ</sequence>
<evidence type="ECO:0000313" key="9">
    <source>
        <dbReference type="Proteomes" id="UP001239445"/>
    </source>
</evidence>
<feature type="domain" description="Rhodopsin" evidence="7">
    <location>
        <begin position="26"/>
        <end position="265"/>
    </location>
</feature>
<dbReference type="EMBL" id="MU839847">
    <property type="protein sequence ID" value="KAK1750344.1"/>
    <property type="molecule type" value="Genomic_DNA"/>
</dbReference>
<feature type="transmembrane region" description="Helical" evidence="6">
    <location>
        <begin position="42"/>
        <end position="67"/>
    </location>
</feature>
<proteinExistence type="inferred from homology"/>
<gene>
    <name evidence="8" type="ORF">QBC47DRAFT_455275</name>
</gene>
<keyword evidence="4 6" id="KW-0472">Membrane</keyword>
<evidence type="ECO:0000256" key="1">
    <source>
        <dbReference type="ARBA" id="ARBA00004141"/>
    </source>
</evidence>